<sequence>MPNPFGAYLVVQWQTRPAYLVNRLSNGTNARTDGGDCVKDTLTEIEVADTNRETETVLACAPVSGRTDFTGWHRMDRCALNRSISVVRYNCSLFAAAAAAYSSSQCETAQLGANDRVTLRVCLGSNVPSKDLRRDRSGCLHFRHQRALLFCYLKAKTCLIWAEMGGLSNHRSGK</sequence>
<reference evidence="2" key="1">
    <citation type="submission" date="2022-11" db="UniProtKB">
        <authorList>
            <consortium name="WormBaseParasite"/>
        </authorList>
    </citation>
    <scope>IDENTIFICATION</scope>
</reference>
<dbReference type="Proteomes" id="UP000887566">
    <property type="component" value="Unplaced"/>
</dbReference>
<organism evidence="1 2">
    <name type="scientific">Plectus sambesii</name>
    <dbReference type="NCBI Taxonomy" id="2011161"/>
    <lineage>
        <taxon>Eukaryota</taxon>
        <taxon>Metazoa</taxon>
        <taxon>Ecdysozoa</taxon>
        <taxon>Nematoda</taxon>
        <taxon>Chromadorea</taxon>
        <taxon>Plectida</taxon>
        <taxon>Plectina</taxon>
        <taxon>Plectoidea</taxon>
        <taxon>Plectidae</taxon>
        <taxon>Plectus</taxon>
    </lineage>
</organism>
<evidence type="ECO:0000313" key="2">
    <source>
        <dbReference type="WBParaSite" id="PSAMB.scaffold1766size28005.g14968.t1"/>
    </source>
</evidence>
<protein>
    <submittedName>
        <fullName evidence="2">Uncharacterized protein</fullName>
    </submittedName>
</protein>
<accession>A0A914VE35</accession>
<name>A0A914VE35_9BILA</name>
<dbReference type="AlphaFoldDB" id="A0A914VE35"/>
<dbReference type="WBParaSite" id="PSAMB.scaffold1766size28005.g14968.t1">
    <property type="protein sequence ID" value="PSAMB.scaffold1766size28005.g14968.t1"/>
    <property type="gene ID" value="PSAMB.scaffold1766size28005.g14968"/>
</dbReference>
<proteinExistence type="predicted"/>
<keyword evidence="1" id="KW-1185">Reference proteome</keyword>
<evidence type="ECO:0000313" key="1">
    <source>
        <dbReference type="Proteomes" id="UP000887566"/>
    </source>
</evidence>